<dbReference type="Gene3D" id="3.30.710.10">
    <property type="entry name" value="Potassium Channel Kv1.1, Chain A"/>
    <property type="match status" value="1"/>
</dbReference>
<accession>A0ABD2PZ89</accession>
<reference evidence="6 7" key="1">
    <citation type="submission" date="2024-11" db="EMBL/GenBank/DDBJ databases">
        <title>Adaptive evolution of stress response genes in parasites aligns with host niche diversity.</title>
        <authorList>
            <person name="Hahn C."/>
            <person name="Resl P."/>
        </authorList>
    </citation>
    <scope>NUCLEOTIDE SEQUENCE [LARGE SCALE GENOMIC DNA]</scope>
    <source>
        <strain evidence="6">EGGRZ-B1_66</strain>
        <tissue evidence="6">Body</tissue>
    </source>
</reference>
<dbReference type="CDD" id="cd18321">
    <property type="entry name" value="BTB_POZ_EloC"/>
    <property type="match status" value="1"/>
</dbReference>
<dbReference type="InterPro" id="IPR039948">
    <property type="entry name" value="ELC1"/>
</dbReference>
<dbReference type="SMART" id="SM00512">
    <property type="entry name" value="Skp1"/>
    <property type="match status" value="1"/>
</dbReference>
<keyword evidence="4" id="KW-0539">Nucleus</keyword>
<keyword evidence="6" id="KW-0648">Protein biosynthesis</keyword>
<organism evidence="6 7">
    <name type="scientific">Cichlidogyrus casuarinus</name>
    <dbReference type="NCBI Taxonomy" id="1844966"/>
    <lineage>
        <taxon>Eukaryota</taxon>
        <taxon>Metazoa</taxon>
        <taxon>Spiralia</taxon>
        <taxon>Lophotrochozoa</taxon>
        <taxon>Platyhelminthes</taxon>
        <taxon>Monogenea</taxon>
        <taxon>Monopisthocotylea</taxon>
        <taxon>Dactylogyridea</taxon>
        <taxon>Ancyrocephalidae</taxon>
        <taxon>Cichlidogyrus</taxon>
    </lineage>
</organism>
<comment type="caution">
    <text evidence="6">The sequence shown here is derived from an EMBL/GenBank/DDBJ whole genome shotgun (WGS) entry which is preliminary data.</text>
</comment>
<feature type="domain" description="SKP1 component POZ" evidence="5">
    <location>
        <begin position="24"/>
        <end position="88"/>
    </location>
</feature>
<protein>
    <recommendedName>
        <fullName evidence="3">Elongin-C</fullName>
    </recommendedName>
</protein>
<dbReference type="GO" id="GO:0003746">
    <property type="term" value="F:translation elongation factor activity"/>
    <property type="evidence" value="ECO:0007669"/>
    <property type="project" value="UniProtKB-KW"/>
</dbReference>
<dbReference type="Pfam" id="PF03931">
    <property type="entry name" value="Skp1_POZ"/>
    <property type="match status" value="1"/>
</dbReference>
<evidence type="ECO:0000313" key="7">
    <source>
        <dbReference type="Proteomes" id="UP001626550"/>
    </source>
</evidence>
<dbReference type="FunFam" id="3.30.710.10:FF:000035">
    <property type="entry name" value="Elongin C transcription elongation factor"/>
    <property type="match status" value="1"/>
</dbReference>
<comment type="subcellular location">
    <subcellularLocation>
        <location evidence="1">Nucleus</location>
    </subcellularLocation>
</comment>
<dbReference type="GO" id="GO:0005634">
    <property type="term" value="C:nucleus"/>
    <property type="evidence" value="ECO:0007669"/>
    <property type="project" value="UniProtKB-SubCell"/>
</dbReference>
<evidence type="ECO:0000256" key="1">
    <source>
        <dbReference type="ARBA" id="ARBA00004123"/>
    </source>
</evidence>
<evidence type="ECO:0000256" key="4">
    <source>
        <dbReference type="ARBA" id="ARBA00023242"/>
    </source>
</evidence>
<proteinExistence type="inferred from homology"/>
<dbReference type="Proteomes" id="UP001626550">
    <property type="component" value="Unassembled WGS sequence"/>
</dbReference>
<sequence length="119" mass="13448">MGVDNEQENKGDQPIGSVEGPDAMFVKLVAQDGHEFYIKRDYALISQTIKAMLSGPGEFRENETNIVRLKEISSHILVKICNYFAYKVKYTNSSQEIPDFPIPNEICLELLMAANFLDC</sequence>
<dbReference type="EMBL" id="JBJKFK010001715">
    <property type="protein sequence ID" value="KAL3312408.1"/>
    <property type="molecule type" value="Genomic_DNA"/>
</dbReference>
<dbReference type="InterPro" id="IPR011333">
    <property type="entry name" value="SKP1/BTB/POZ_sf"/>
</dbReference>
<name>A0ABD2PZ89_9PLAT</name>
<dbReference type="AlphaFoldDB" id="A0ABD2PZ89"/>
<dbReference type="SUPFAM" id="SSF54695">
    <property type="entry name" value="POZ domain"/>
    <property type="match status" value="1"/>
</dbReference>
<evidence type="ECO:0000256" key="3">
    <source>
        <dbReference type="ARBA" id="ARBA00021347"/>
    </source>
</evidence>
<evidence type="ECO:0000256" key="2">
    <source>
        <dbReference type="ARBA" id="ARBA00009993"/>
    </source>
</evidence>
<dbReference type="PANTHER" id="PTHR20648">
    <property type="entry name" value="ELONGIN-C"/>
    <property type="match status" value="1"/>
</dbReference>
<comment type="similarity">
    <text evidence="2">Belongs to the SKP1 family.</text>
</comment>
<gene>
    <name evidence="6" type="primary">TCEB1</name>
    <name evidence="6" type="ORF">Ciccas_009000</name>
</gene>
<dbReference type="InterPro" id="IPR016073">
    <property type="entry name" value="Skp1_comp_POZ"/>
</dbReference>
<evidence type="ECO:0000259" key="5">
    <source>
        <dbReference type="Pfam" id="PF03931"/>
    </source>
</evidence>
<keyword evidence="6" id="KW-0251">Elongation factor</keyword>
<evidence type="ECO:0000313" key="6">
    <source>
        <dbReference type="EMBL" id="KAL3312408.1"/>
    </source>
</evidence>
<dbReference type="InterPro" id="IPR001232">
    <property type="entry name" value="SKP1-like"/>
</dbReference>
<keyword evidence="7" id="KW-1185">Reference proteome</keyword>